<sequence length="82" mass="9391">MSLTSEIPDAQQTHDHWHSYINQRLDRANTLLETISTTIETVDPHNREHAADLLDAAIQNLQRLHDRFGPPPTQDDPDNPPF</sequence>
<comment type="caution">
    <text evidence="1">The sequence shown here is derived from an EMBL/GenBank/DDBJ whole genome shotgun (WGS) entry which is preliminary data.</text>
</comment>
<reference evidence="2" key="1">
    <citation type="journal article" date="2019" name="Int. J. Syst. Evol. Microbiol.">
        <title>The Global Catalogue of Microorganisms (GCM) 10K type strain sequencing project: providing services to taxonomists for standard genome sequencing and annotation.</title>
        <authorList>
            <consortium name="The Broad Institute Genomics Platform"/>
            <consortium name="The Broad Institute Genome Sequencing Center for Infectious Disease"/>
            <person name="Wu L."/>
            <person name="Ma J."/>
        </authorList>
    </citation>
    <scope>NUCLEOTIDE SEQUENCE [LARGE SCALE GENOMIC DNA]</scope>
    <source>
        <strain evidence="2">JCM 13595</strain>
    </source>
</reference>
<dbReference type="Proteomes" id="UP001501461">
    <property type="component" value="Unassembled WGS sequence"/>
</dbReference>
<dbReference type="RefSeq" id="WP_343957880.1">
    <property type="nucleotide sequence ID" value="NZ_BAAAMN010000038.1"/>
</dbReference>
<name>A0ABP5G3I6_9MICC</name>
<dbReference type="EMBL" id="BAAAMN010000038">
    <property type="protein sequence ID" value="GAA2038359.1"/>
    <property type="molecule type" value="Genomic_DNA"/>
</dbReference>
<proteinExistence type="predicted"/>
<organism evidence="1 2">
    <name type="scientific">Yaniella flava</name>
    <dbReference type="NCBI Taxonomy" id="287930"/>
    <lineage>
        <taxon>Bacteria</taxon>
        <taxon>Bacillati</taxon>
        <taxon>Actinomycetota</taxon>
        <taxon>Actinomycetes</taxon>
        <taxon>Micrococcales</taxon>
        <taxon>Micrococcaceae</taxon>
        <taxon>Yaniella</taxon>
    </lineage>
</organism>
<protein>
    <submittedName>
        <fullName evidence="1">Uncharacterized protein</fullName>
    </submittedName>
</protein>
<accession>A0ABP5G3I6</accession>
<gene>
    <name evidence="1" type="ORF">GCM10009720_18520</name>
</gene>
<evidence type="ECO:0000313" key="2">
    <source>
        <dbReference type="Proteomes" id="UP001501461"/>
    </source>
</evidence>
<evidence type="ECO:0000313" key="1">
    <source>
        <dbReference type="EMBL" id="GAA2038359.1"/>
    </source>
</evidence>
<keyword evidence="2" id="KW-1185">Reference proteome</keyword>